<dbReference type="GO" id="GO:0008237">
    <property type="term" value="F:metallopeptidase activity"/>
    <property type="evidence" value="ECO:0007669"/>
    <property type="project" value="UniProtKB-KW"/>
</dbReference>
<dbReference type="Proteomes" id="UP001209570">
    <property type="component" value="Unassembled WGS sequence"/>
</dbReference>
<gene>
    <name evidence="8" type="ORF">P43SY_002275</name>
</gene>
<reference evidence="8" key="1">
    <citation type="submission" date="2021-12" db="EMBL/GenBank/DDBJ databases">
        <title>Prjna785345.</title>
        <authorList>
            <person name="Rujirawat T."/>
            <person name="Krajaejun T."/>
        </authorList>
    </citation>
    <scope>NUCLEOTIDE SEQUENCE</scope>
    <source>
        <strain evidence="8">Pi057C3</strain>
    </source>
</reference>
<dbReference type="InterPro" id="IPR050242">
    <property type="entry name" value="JAMM_MPN+_peptidase_M67A"/>
</dbReference>
<dbReference type="SMART" id="SM00232">
    <property type="entry name" value="JAB_MPN"/>
    <property type="match status" value="1"/>
</dbReference>
<dbReference type="FunFam" id="3.40.140.10:FF:000001">
    <property type="entry name" value="26S proteasome non-ATPase regulatory subunit"/>
    <property type="match status" value="1"/>
</dbReference>
<organism evidence="8 9">
    <name type="scientific">Pythium insidiosum</name>
    <name type="common">Pythiosis disease agent</name>
    <dbReference type="NCBI Taxonomy" id="114742"/>
    <lineage>
        <taxon>Eukaryota</taxon>
        <taxon>Sar</taxon>
        <taxon>Stramenopiles</taxon>
        <taxon>Oomycota</taxon>
        <taxon>Peronosporomycetes</taxon>
        <taxon>Pythiales</taxon>
        <taxon>Pythiaceae</taxon>
        <taxon>Pythium</taxon>
    </lineage>
</organism>
<dbReference type="InterPro" id="IPR000555">
    <property type="entry name" value="JAMM/MPN+_dom"/>
</dbReference>
<keyword evidence="5" id="KW-0647">Proteasome</keyword>
<dbReference type="EMBL" id="JAKCXM010000004">
    <property type="protein sequence ID" value="KAJ0409385.1"/>
    <property type="molecule type" value="Genomic_DNA"/>
</dbReference>
<evidence type="ECO:0000256" key="1">
    <source>
        <dbReference type="ARBA" id="ARBA00022670"/>
    </source>
</evidence>
<keyword evidence="2" id="KW-0479">Metal-binding</keyword>
<evidence type="ECO:0000256" key="6">
    <source>
        <dbReference type="ARBA" id="ARBA00023049"/>
    </source>
</evidence>
<evidence type="ECO:0000256" key="5">
    <source>
        <dbReference type="ARBA" id="ARBA00022942"/>
    </source>
</evidence>
<dbReference type="PANTHER" id="PTHR10410">
    <property type="entry name" value="EUKARYOTIC TRANSLATION INITIATION FACTOR 3 -RELATED"/>
    <property type="match status" value="1"/>
</dbReference>
<sequence>MDRLQRLFGSLPGLSGQGGPGGDTPMVDTAEKVHISSLALLKMLKHGRAGVPMEVMGLMLGEFVDDYTVNCIDVFAMPQSGTGVSVEAVDPVFQTKMLDMLKQTGRAEMVVGWYHSHPGFGCWLSGVDINTQQSFEALNSRAVAVVVDPIQSVKGKVVIDAFRLINPQLMMLGHEPRQTTSNIGHLNKPSIQALIHGLNRHYYSIAIDYRKNELEEQMLMNLHKRTWSDGLVLSKFEDHTAQNEQTVKSMLALTEQYNKRVQEEEEKTPEELEVLNVGKLDPKKHLETDVYELMALNTVQCLGAMLDTIVF</sequence>
<keyword evidence="9" id="KW-1185">Reference proteome</keyword>
<keyword evidence="4" id="KW-0862">Zinc</keyword>
<accession>A0AAD5QER3</accession>
<dbReference type="CDD" id="cd08069">
    <property type="entry name" value="MPN_RPN11_CSN5"/>
    <property type="match status" value="1"/>
</dbReference>
<comment type="caution">
    <text evidence="8">The sequence shown here is derived from an EMBL/GenBank/DDBJ whole genome shotgun (WGS) entry which is preliminary data.</text>
</comment>
<evidence type="ECO:0000256" key="3">
    <source>
        <dbReference type="ARBA" id="ARBA00022801"/>
    </source>
</evidence>
<dbReference type="GO" id="GO:0046872">
    <property type="term" value="F:metal ion binding"/>
    <property type="evidence" value="ECO:0007669"/>
    <property type="project" value="UniProtKB-KW"/>
</dbReference>
<keyword evidence="1" id="KW-0645">Protease</keyword>
<dbReference type="Pfam" id="PF01398">
    <property type="entry name" value="JAB"/>
    <property type="match status" value="1"/>
</dbReference>
<dbReference type="GO" id="GO:0000502">
    <property type="term" value="C:proteasome complex"/>
    <property type="evidence" value="ECO:0007669"/>
    <property type="project" value="UniProtKB-KW"/>
</dbReference>
<name>A0AAD5QER3_PYTIN</name>
<proteinExistence type="predicted"/>
<dbReference type="InterPro" id="IPR056263">
    <property type="entry name" value="RPN11_C"/>
</dbReference>
<dbReference type="Pfam" id="PF23594">
    <property type="entry name" value="RPN11_C"/>
    <property type="match status" value="1"/>
</dbReference>
<evidence type="ECO:0000256" key="4">
    <source>
        <dbReference type="ARBA" id="ARBA00022833"/>
    </source>
</evidence>
<evidence type="ECO:0000259" key="7">
    <source>
        <dbReference type="PROSITE" id="PS50249"/>
    </source>
</evidence>
<evidence type="ECO:0000256" key="2">
    <source>
        <dbReference type="ARBA" id="ARBA00022723"/>
    </source>
</evidence>
<feature type="domain" description="MPN" evidence="7">
    <location>
        <begin position="33"/>
        <end position="168"/>
    </location>
</feature>
<evidence type="ECO:0000313" key="8">
    <source>
        <dbReference type="EMBL" id="KAJ0409385.1"/>
    </source>
</evidence>
<dbReference type="GO" id="GO:0006508">
    <property type="term" value="P:proteolysis"/>
    <property type="evidence" value="ECO:0007669"/>
    <property type="project" value="UniProtKB-KW"/>
</dbReference>
<evidence type="ECO:0000313" key="9">
    <source>
        <dbReference type="Proteomes" id="UP001209570"/>
    </source>
</evidence>
<dbReference type="SUPFAM" id="SSF102712">
    <property type="entry name" value="JAB1/MPN domain"/>
    <property type="match status" value="1"/>
</dbReference>
<dbReference type="AlphaFoldDB" id="A0AAD5QER3"/>
<dbReference type="Gene3D" id="3.40.140.10">
    <property type="entry name" value="Cytidine Deaminase, domain 2"/>
    <property type="match status" value="1"/>
</dbReference>
<keyword evidence="3" id="KW-0378">Hydrolase</keyword>
<dbReference type="PROSITE" id="PS50249">
    <property type="entry name" value="MPN"/>
    <property type="match status" value="1"/>
</dbReference>
<keyword evidence="6" id="KW-0482">Metalloprotease</keyword>
<dbReference type="InterPro" id="IPR037518">
    <property type="entry name" value="MPN"/>
</dbReference>
<protein>
    <recommendedName>
        <fullName evidence="7">MPN domain-containing protein</fullName>
    </recommendedName>
</protein>